<dbReference type="EMBL" id="JAINUF010000002">
    <property type="protein sequence ID" value="KAJ8376060.1"/>
    <property type="molecule type" value="Genomic_DNA"/>
</dbReference>
<keyword evidence="3" id="KW-1185">Reference proteome</keyword>
<protein>
    <submittedName>
        <fullName evidence="2">Uncharacterized protein</fullName>
    </submittedName>
</protein>
<reference evidence="2" key="1">
    <citation type="journal article" date="2023" name="Science">
        <title>Genome structures resolve the early diversification of teleost fishes.</title>
        <authorList>
            <person name="Parey E."/>
            <person name="Louis A."/>
            <person name="Montfort J."/>
            <person name="Bouchez O."/>
            <person name="Roques C."/>
            <person name="Iampietro C."/>
            <person name="Lluch J."/>
            <person name="Castinel A."/>
            <person name="Donnadieu C."/>
            <person name="Desvignes T."/>
            <person name="Floi Bucao C."/>
            <person name="Jouanno E."/>
            <person name="Wen M."/>
            <person name="Mejri S."/>
            <person name="Dirks R."/>
            <person name="Jansen H."/>
            <person name="Henkel C."/>
            <person name="Chen W.J."/>
            <person name="Zahm M."/>
            <person name="Cabau C."/>
            <person name="Klopp C."/>
            <person name="Thompson A.W."/>
            <person name="Robinson-Rechavi M."/>
            <person name="Braasch I."/>
            <person name="Lecointre G."/>
            <person name="Bobe J."/>
            <person name="Postlethwait J.H."/>
            <person name="Berthelot C."/>
            <person name="Roest Crollius H."/>
            <person name="Guiguen Y."/>
        </authorList>
    </citation>
    <scope>NUCLEOTIDE SEQUENCE</scope>
    <source>
        <strain evidence="2">WJC10195</strain>
    </source>
</reference>
<evidence type="ECO:0000313" key="3">
    <source>
        <dbReference type="Proteomes" id="UP001152622"/>
    </source>
</evidence>
<dbReference type="Proteomes" id="UP001152622">
    <property type="component" value="Chromosome 2"/>
</dbReference>
<organism evidence="2 3">
    <name type="scientific">Synaphobranchus kaupii</name>
    <name type="common">Kaup's arrowtooth eel</name>
    <dbReference type="NCBI Taxonomy" id="118154"/>
    <lineage>
        <taxon>Eukaryota</taxon>
        <taxon>Metazoa</taxon>
        <taxon>Chordata</taxon>
        <taxon>Craniata</taxon>
        <taxon>Vertebrata</taxon>
        <taxon>Euteleostomi</taxon>
        <taxon>Actinopterygii</taxon>
        <taxon>Neopterygii</taxon>
        <taxon>Teleostei</taxon>
        <taxon>Anguilliformes</taxon>
        <taxon>Synaphobranchidae</taxon>
        <taxon>Synaphobranchus</taxon>
    </lineage>
</organism>
<gene>
    <name evidence="2" type="ORF">SKAU_G00066400</name>
</gene>
<comment type="caution">
    <text evidence="2">The sequence shown here is derived from an EMBL/GenBank/DDBJ whole genome shotgun (WGS) entry which is preliminary data.</text>
</comment>
<proteinExistence type="predicted"/>
<sequence>MRKSIVYPSNLPLSDPHDRGAKDAVDGCRKRPKTRRERLYFSRAGHPLVTAENVAKGVGAFTGVARRSACFLACRGAPSAHLSRGEAAASCQMVALRRSFLQNVNLLSSFHLLGPCNGRPRELLNDMSACVTPCSGCSVMLEAVSQPPVFVEPIDLSAGLIAEVSHGRGADGP</sequence>
<feature type="compositionally biased region" description="Basic and acidic residues" evidence="1">
    <location>
        <begin position="15"/>
        <end position="29"/>
    </location>
</feature>
<evidence type="ECO:0000313" key="2">
    <source>
        <dbReference type="EMBL" id="KAJ8376060.1"/>
    </source>
</evidence>
<name>A0A9Q1G639_SYNKA</name>
<accession>A0A9Q1G639</accession>
<evidence type="ECO:0000256" key="1">
    <source>
        <dbReference type="SAM" id="MobiDB-lite"/>
    </source>
</evidence>
<feature type="region of interest" description="Disordered" evidence="1">
    <location>
        <begin position="10"/>
        <end position="29"/>
    </location>
</feature>
<dbReference type="AlphaFoldDB" id="A0A9Q1G639"/>